<dbReference type="SUPFAM" id="SSF52540">
    <property type="entry name" value="P-loop containing nucleoside triphosphate hydrolases"/>
    <property type="match status" value="1"/>
</dbReference>
<sequence>MELRVPFPSGTNIERPEPGLLRVAVLGPPEVMHIGNRLTFSLRKAQALLLYLAVEKGLHSRSKLASLLWPDSETNTARSALRNALTLLLNLFDTSPAAASPLLIQQDFIGLNPQAPLELDLDVVQQAWKEALRFSIVPPEPLRASLVAQVQHALSLARGSFLDGFWLRDEAPFDRWVQQQQQQWQMRLYLLCDRLSGWQEATGELAQSQATLTRWLELDPLAEEAYRRLMRVHLAQGDATAALQIYATCQARLAEELQIEPSVDTITLADHIRTTSARRAGNRSVYIANVANQPPGELIAPLIGRSSAFTRLVSCYQQVRQGQPQAVLLTGEAGIGKTRLMSEFVAWARAQGAEVLRGQAFELGGRLPYQSLVDALRPRLEAENAPEDLLDDLWLAELSCLLPELRVRYPDLTSPTQDKLVARLRLCEAVARLLQALSKRVPLVLVLDDLHWLDVASFDLVRYLGHCWKDHGSRVLLLCTIRSDQLELNPMLSTRLADLRHDLPMTYIELQPLSQEETMQLLAAMVVERDQSCVDKSEMHGQPTTELAAGCAPGWEAKLRELGNFLFAQTGGQPLYLLEMLKLFQDRGWLVPQLGVDGTWRLEMAVETTTLIAQKRAGRELVPPFVRAIVLTHLSKLTPPARQLVMACAVLGSRVHAQSLWQAAELGAQEGVEALEEAVKSGLLREEIAGGSRADCLCCYSFSHELMRKVVYTELGAARRQITRRGVSDLSAS</sequence>
<name>D6TK91_KTERA</name>
<dbReference type="GO" id="GO:0005524">
    <property type="term" value="F:ATP binding"/>
    <property type="evidence" value="ECO:0007669"/>
    <property type="project" value="UniProtKB-KW"/>
</dbReference>
<dbReference type="Pfam" id="PF13191">
    <property type="entry name" value="AAA_16"/>
    <property type="match status" value="1"/>
</dbReference>
<evidence type="ECO:0000313" key="5">
    <source>
        <dbReference type="Proteomes" id="UP000004508"/>
    </source>
</evidence>
<keyword evidence="5" id="KW-1185">Reference proteome</keyword>
<dbReference type="EMBL" id="ADVG01000002">
    <property type="protein sequence ID" value="EFH86191.1"/>
    <property type="molecule type" value="Genomic_DNA"/>
</dbReference>
<dbReference type="InParanoid" id="D6TK91"/>
<dbReference type="RefSeq" id="WP_007910289.1">
    <property type="nucleotide sequence ID" value="NZ_ADVG01000002.1"/>
</dbReference>
<gene>
    <name evidence="4" type="ORF">Krac_7480</name>
</gene>
<proteinExistence type="predicted"/>
<dbReference type="Pfam" id="PF03704">
    <property type="entry name" value="BTAD"/>
    <property type="match status" value="1"/>
</dbReference>
<dbReference type="eggNOG" id="COG3629">
    <property type="taxonomic scope" value="Bacteria"/>
</dbReference>
<dbReference type="STRING" id="485913.Krac_7480"/>
<protein>
    <submittedName>
        <fullName evidence="4">Transcriptional activator domain protein</fullName>
    </submittedName>
</protein>
<dbReference type="InterPro" id="IPR005158">
    <property type="entry name" value="BTAD"/>
</dbReference>
<evidence type="ECO:0000256" key="2">
    <source>
        <dbReference type="ARBA" id="ARBA00022840"/>
    </source>
</evidence>
<evidence type="ECO:0000313" key="4">
    <source>
        <dbReference type="EMBL" id="EFH86191.1"/>
    </source>
</evidence>
<keyword evidence="2" id="KW-0067">ATP-binding</keyword>
<dbReference type="OrthoDB" id="5509004at2"/>
<dbReference type="InterPro" id="IPR036388">
    <property type="entry name" value="WH-like_DNA-bd_sf"/>
</dbReference>
<dbReference type="InterPro" id="IPR041664">
    <property type="entry name" value="AAA_16"/>
</dbReference>
<evidence type="ECO:0000256" key="1">
    <source>
        <dbReference type="ARBA" id="ARBA00022741"/>
    </source>
</evidence>
<dbReference type="InterPro" id="IPR011990">
    <property type="entry name" value="TPR-like_helical_dom_sf"/>
</dbReference>
<dbReference type="InterPro" id="IPR027417">
    <property type="entry name" value="P-loop_NTPase"/>
</dbReference>
<feature type="domain" description="Bacterial transcriptional activator" evidence="3">
    <location>
        <begin position="119"/>
        <end position="273"/>
    </location>
</feature>
<dbReference type="GO" id="GO:0005737">
    <property type="term" value="C:cytoplasm"/>
    <property type="evidence" value="ECO:0007669"/>
    <property type="project" value="TreeGrafter"/>
</dbReference>
<organism evidence="4 5">
    <name type="scientific">Ktedonobacter racemifer DSM 44963</name>
    <dbReference type="NCBI Taxonomy" id="485913"/>
    <lineage>
        <taxon>Bacteria</taxon>
        <taxon>Bacillati</taxon>
        <taxon>Chloroflexota</taxon>
        <taxon>Ktedonobacteria</taxon>
        <taxon>Ktedonobacterales</taxon>
        <taxon>Ktedonobacteraceae</taxon>
        <taxon>Ktedonobacter</taxon>
    </lineage>
</organism>
<dbReference type="SUPFAM" id="SSF48452">
    <property type="entry name" value="TPR-like"/>
    <property type="match status" value="1"/>
</dbReference>
<accession>D6TK91</accession>
<dbReference type="Gene3D" id="3.40.50.300">
    <property type="entry name" value="P-loop containing nucleotide triphosphate hydrolases"/>
    <property type="match status" value="1"/>
</dbReference>
<dbReference type="Gene3D" id="1.25.40.10">
    <property type="entry name" value="Tetratricopeptide repeat domain"/>
    <property type="match status" value="1"/>
</dbReference>
<keyword evidence="1" id="KW-0547">Nucleotide-binding</keyword>
<dbReference type="Proteomes" id="UP000004508">
    <property type="component" value="Unassembled WGS sequence"/>
</dbReference>
<dbReference type="SMART" id="SM01043">
    <property type="entry name" value="BTAD"/>
    <property type="match status" value="1"/>
</dbReference>
<dbReference type="Gene3D" id="1.10.10.10">
    <property type="entry name" value="Winged helix-like DNA-binding domain superfamily/Winged helix DNA-binding domain"/>
    <property type="match status" value="1"/>
</dbReference>
<dbReference type="AlphaFoldDB" id="D6TK91"/>
<dbReference type="PANTHER" id="PTHR16305">
    <property type="entry name" value="TESTICULAR SOLUBLE ADENYLYL CYCLASE"/>
    <property type="match status" value="1"/>
</dbReference>
<reference evidence="4 5" key="1">
    <citation type="journal article" date="2011" name="Stand. Genomic Sci.">
        <title>Non-contiguous finished genome sequence and contextual data of the filamentous soil bacterium Ktedonobacter racemifer type strain (SOSP1-21).</title>
        <authorList>
            <person name="Chang Y.J."/>
            <person name="Land M."/>
            <person name="Hauser L."/>
            <person name="Chertkov O."/>
            <person name="Del Rio T.G."/>
            <person name="Nolan M."/>
            <person name="Copeland A."/>
            <person name="Tice H."/>
            <person name="Cheng J.F."/>
            <person name="Lucas S."/>
            <person name="Han C."/>
            <person name="Goodwin L."/>
            <person name="Pitluck S."/>
            <person name="Ivanova N."/>
            <person name="Ovchinikova G."/>
            <person name="Pati A."/>
            <person name="Chen A."/>
            <person name="Palaniappan K."/>
            <person name="Mavromatis K."/>
            <person name="Liolios K."/>
            <person name="Brettin T."/>
            <person name="Fiebig A."/>
            <person name="Rohde M."/>
            <person name="Abt B."/>
            <person name="Goker M."/>
            <person name="Detter J.C."/>
            <person name="Woyke T."/>
            <person name="Bristow J."/>
            <person name="Eisen J.A."/>
            <person name="Markowitz V."/>
            <person name="Hugenholtz P."/>
            <person name="Kyrpides N.C."/>
            <person name="Klenk H.P."/>
            <person name="Lapidus A."/>
        </authorList>
    </citation>
    <scope>NUCLEOTIDE SEQUENCE [LARGE SCALE GENOMIC DNA]</scope>
    <source>
        <strain evidence="5">DSM 44963</strain>
    </source>
</reference>
<comment type="caution">
    <text evidence="4">The sequence shown here is derived from an EMBL/GenBank/DDBJ whole genome shotgun (WGS) entry which is preliminary data.</text>
</comment>
<evidence type="ECO:0000259" key="3">
    <source>
        <dbReference type="SMART" id="SM01043"/>
    </source>
</evidence>
<dbReference type="GO" id="GO:0004016">
    <property type="term" value="F:adenylate cyclase activity"/>
    <property type="evidence" value="ECO:0007669"/>
    <property type="project" value="TreeGrafter"/>
</dbReference>
<dbReference type="PANTHER" id="PTHR16305:SF28">
    <property type="entry name" value="GUANYLATE CYCLASE DOMAIN-CONTAINING PROTEIN"/>
    <property type="match status" value="1"/>
</dbReference>